<reference evidence="7 8" key="1">
    <citation type="journal article" date="2023" name="G3 (Bethesda)">
        <title>A chromosome-length genome assembly and annotation of blackberry (Rubus argutus, cv. 'Hillquist').</title>
        <authorList>
            <person name="Bruna T."/>
            <person name="Aryal R."/>
            <person name="Dudchenko O."/>
            <person name="Sargent D.J."/>
            <person name="Mead D."/>
            <person name="Buti M."/>
            <person name="Cavallini A."/>
            <person name="Hytonen T."/>
            <person name="Andres J."/>
            <person name="Pham M."/>
            <person name="Weisz D."/>
            <person name="Mascagni F."/>
            <person name="Usai G."/>
            <person name="Natali L."/>
            <person name="Bassil N."/>
            <person name="Fernandez G.E."/>
            <person name="Lomsadze A."/>
            <person name="Armour M."/>
            <person name="Olukolu B."/>
            <person name="Poorten T."/>
            <person name="Britton C."/>
            <person name="Davik J."/>
            <person name="Ashrafi H."/>
            <person name="Aiden E.L."/>
            <person name="Borodovsky M."/>
            <person name="Worthington M."/>
        </authorList>
    </citation>
    <scope>NUCLEOTIDE SEQUENCE [LARGE SCALE GENOMIC DNA]</scope>
    <source>
        <strain evidence="7">PI 553951</strain>
    </source>
</reference>
<dbReference type="EMBL" id="JBEDUW010000007">
    <property type="protein sequence ID" value="KAK9914728.1"/>
    <property type="molecule type" value="Genomic_DNA"/>
</dbReference>
<dbReference type="Proteomes" id="UP001457282">
    <property type="component" value="Unassembled WGS sequence"/>
</dbReference>
<keyword evidence="5" id="KW-0804">Transcription</keyword>
<dbReference type="AlphaFoldDB" id="A0AAW1W2H9"/>
<proteinExistence type="predicted"/>
<evidence type="ECO:0000256" key="3">
    <source>
        <dbReference type="ARBA" id="ARBA00022833"/>
    </source>
</evidence>
<evidence type="ECO:0000256" key="2">
    <source>
        <dbReference type="ARBA" id="ARBA00022771"/>
    </source>
</evidence>
<keyword evidence="3" id="KW-0862">Zinc</keyword>
<evidence type="ECO:0000259" key="6">
    <source>
        <dbReference type="Pfam" id="PF23121"/>
    </source>
</evidence>
<dbReference type="InterPro" id="IPR049914">
    <property type="entry name" value="PHD1-3/5-6"/>
</dbReference>
<dbReference type="GO" id="GO:0034244">
    <property type="term" value="P:negative regulation of transcription elongation by RNA polymerase II"/>
    <property type="evidence" value="ECO:0007669"/>
    <property type="project" value="InterPro"/>
</dbReference>
<evidence type="ECO:0000256" key="4">
    <source>
        <dbReference type="ARBA" id="ARBA00023015"/>
    </source>
</evidence>
<dbReference type="InterPro" id="IPR056280">
    <property type="entry name" value="AIPP2-like_SPOC"/>
</dbReference>
<evidence type="ECO:0000313" key="8">
    <source>
        <dbReference type="Proteomes" id="UP001457282"/>
    </source>
</evidence>
<keyword evidence="2" id="KW-0863">Zinc-finger</keyword>
<evidence type="ECO:0000313" key="7">
    <source>
        <dbReference type="EMBL" id="KAK9914728.1"/>
    </source>
</evidence>
<protein>
    <recommendedName>
        <fullName evidence="6">AIPP2-like SPOC-like domain-containing protein</fullName>
    </recommendedName>
</protein>
<keyword evidence="8" id="KW-1185">Reference proteome</keyword>
<organism evidence="7 8">
    <name type="scientific">Rubus argutus</name>
    <name type="common">Southern blackberry</name>
    <dbReference type="NCBI Taxonomy" id="59490"/>
    <lineage>
        <taxon>Eukaryota</taxon>
        <taxon>Viridiplantae</taxon>
        <taxon>Streptophyta</taxon>
        <taxon>Embryophyta</taxon>
        <taxon>Tracheophyta</taxon>
        <taxon>Spermatophyta</taxon>
        <taxon>Magnoliopsida</taxon>
        <taxon>eudicotyledons</taxon>
        <taxon>Gunneridae</taxon>
        <taxon>Pentapetalae</taxon>
        <taxon>rosids</taxon>
        <taxon>fabids</taxon>
        <taxon>Rosales</taxon>
        <taxon>Rosaceae</taxon>
        <taxon>Rosoideae</taxon>
        <taxon>Rosoideae incertae sedis</taxon>
        <taxon>Rubus</taxon>
    </lineage>
</organism>
<comment type="caution">
    <text evidence="7">The sequence shown here is derived from an EMBL/GenBank/DDBJ whole genome shotgun (WGS) entry which is preliminary data.</text>
</comment>
<keyword evidence="1" id="KW-0479">Metal-binding</keyword>
<name>A0AAW1W2H9_RUBAR</name>
<accession>A0AAW1W2H9</accession>
<dbReference type="Pfam" id="PF23121">
    <property type="entry name" value="SPOC_AIPP2"/>
    <property type="match status" value="1"/>
</dbReference>
<dbReference type="PANTHER" id="PTHR33304">
    <property type="match status" value="1"/>
</dbReference>
<keyword evidence="4" id="KW-0805">Transcription regulation</keyword>
<gene>
    <name evidence="7" type="ORF">M0R45_038487</name>
</gene>
<feature type="domain" description="AIPP2-like SPOC-like" evidence="6">
    <location>
        <begin position="17"/>
        <end position="148"/>
    </location>
</feature>
<dbReference type="GO" id="GO:0008270">
    <property type="term" value="F:zinc ion binding"/>
    <property type="evidence" value="ECO:0007669"/>
    <property type="project" value="UniProtKB-KW"/>
</dbReference>
<sequence length="324" mass="36489">MSLLVKTTAIPEYEYIWQGSFELQRDGNILDLCGGIQAHLSTSASPKVLEVVNKFPHKIPLKEVPRFSVWPTQFHQSGVKEDNIALYFFAKDLESYERNYKVLLDAMIKNDLALKGKFGGVELLILPSNQLPEKSQRWNMLFFLWGVFRETRVHYLDSTKKMDVPGLSDVSLDNDTPTVMTLSKNLHIPEHIGESSAADRSSGVASASKSPEPVFPIVSKEFERKDTYPEELRWISKENLVLQDSRVDSKYTTNCAGLSGGVACTTPSLVLQQENRLSGKETIADRKNKVGVLGGDDEEVILEKVNIDRELKKMMDPKKQKQLA</sequence>
<dbReference type="GO" id="GO:0140566">
    <property type="term" value="F:histone reader activity"/>
    <property type="evidence" value="ECO:0007669"/>
    <property type="project" value="InterPro"/>
</dbReference>
<dbReference type="PANTHER" id="PTHR33304:SF9">
    <property type="entry name" value="RING_FYVE_PHD ZINC FINGER SUPERFAMILY PROTEIN"/>
    <property type="match status" value="1"/>
</dbReference>
<evidence type="ECO:0000256" key="5">
    <source>
        <dbReference type="ARBA" id="ARBA00023163"/>
    </source>
</evidence>
<evidence type="ECO:0000256" key="1">
    <source>
        <dbReference type="ARBA" id="ARBA00022723"/>
    </source>
</evidence>